<feature type="region of interest" description="Disordered" evidence="7">
    <location>
        <begin position="1"/>
        <end position="39"/>
    </location>
</feature>
<keyword evidence="3" id="KW-0770">Synapse</keyword>
<dbReference type="STRING" id="461836.A0A0L0D6J0"/>
<evidence type="ECO:0000313" key="9">
    <source>
        <dbReference type="EMBL" id="KNC46923.1"/>
    </source>
</evidence>
<proteinExistence type="predicted"/>
<dbReference type="Gene3D" id="1.10.472.80">
    <property type="entry name" value="Ypt/Rab-GAP domain of gyp1p, domain 3"/>
    <property type="match status" value="1"/>
</dbReference>
<evidence type="ECO:0000313" key="10">
    <source>
        <dbReference type="Proteomes" id="UP000054408"/>
    </source>
</evidence>
<dbReference type="PROSITE" id="PS50086">
    <property type="entry name" value="TBC_RABGAP"/>
    <property type="match status" value="1"/>
</dbReference>
<evidence type="ECO:0000256" key="7">
    <source>
        <dbReference type="SAM" id="MobiDB-lite"/>
    </source>
</evidence>
<dbReference type="InterPro" id="IPR000195">
    <property type="entry name" value="Rab-GAP-TBC_dom"/>
</dbReference>
<accession>A0A0L0D6J0</accession>
<evidence type="ECO:0000259" key="8">
    <source>
        <dbReference type="PROSITE" id="PS50086"/>
    </source>
</evidence>
<dbReference type="PANTHER" id="PTHR47219">
    <property type="entry name" value="RAB GTPASE-ACTIVATING PROTEIN 1-LIKE"/>
    <property type="match status" value="1"/>
</dbReference>
<dbReference type="GO" id="GO:0012505">
    <property type="term" value="C:endomembrane system"/>
    <property type="evidence" value="ECO:0007669"/>
    <property type="project" value="UniProtKB-SubCell"/>
</dbReference>
<evidence type="ECO:0000256" key="3">
    <source>
        <dbReference type="ARBA" id="ARBA00023018"/>
    </source>
</evidence>
<dbReference type="Proteomes" id="UP000054408">
    <property type="component" value="Unassembled WGS sequence"/>
</dbReference>
<protein>
    <recommendedName>
        <fullName evidence="8">Rab-GAP TBC domain-containing protein</fullName>
    </recommendedName>
</protein>
<dbReference type="Pfam" id="PF00566">
    <property type="entry name" value="RabGAP-TBC"/>
    <property type="match status" value="1"/>
</dbReference>
<organism evidence="9 10">
    <name type="scientific">Thecamonas trahens ATCC 50062</name>
    <dbReference type="NCBI Taxonomy" id="461836"/>
    <lineage>
        <taxon>Eukaryota</taxon>
        <taxon>Apusozoa</taxon>
        <taxon>Apusomonadida</taxon>
        <taxon>Apusomonadidae</taxon>
        <taxon>Thecamonas</taxon>
    </lineage>
</organism>
<dbReference type="InterPro" id="IPR006571">
    <property type="entry name" value="TLDc_dom"/>
</dbReference>
<keyword evidence="5" id="KW-0968">Cytoplasmic vesicle</keyword>
<dbReference type="eggNOG" id="KOG2801">
    <property type="taxonomic scope" value="Eukaryota"/>
</dbReference>
<dbReference type="GO" id="GO:0005096">
    <property type="term" value="F:GTPase activator activity"/>
    <property type="evidence" value="ECO:0007669"/>
    <property type="project" value="TreeGrafter"/>
</dbReference>
<evidence type="ECO:0000256" key="4">
    <source>
        <dbReference type="ARBA" id="ARBA00023136"/>
    </source>
</evidence>
<comment type="subcellular location">
    <subcellularLocation>
        <location evidence="1">Cytoplasmic vesicle membrane</location>
    </subcellularLocation>
    <subcellularLocation>
        <location evidence="2">Endomembrane system</location>
        <topology evidence="2">Peripheral membrane protein</topology>
    </subcellularLocation>
    <subcellularLocation>
        <location evidence="6">Synapse</location>
    </subcellularLocation>
</comment>
<dbReference type="SUPFAM" id="SSF47923">
    <property type="entry name" value="Ypt/Rab-GAP domain of gyp1p"/>
    <property type="match status" value="1"/>
</dbReference>
<dbReference type="InterPro" id="IPR050302">
    <property type="entry name" value="Rab_GAP_TBC_domain"/>
</dbReference>
<evidence type="ECO:0000256" key="1">
    <source>
        <dbReference type="ARBA" id="ARBA00004156"/>
    </source>
</evidence>
<dbReference type="GO" id="GO:0030659">
    <property type="term" value="C:cytoplasmic vesicle membrane"/>
    <property type="evidence" value="ECO:0007669"/>
    <property type="project" value="UniProtKB-SubCell"/>
</dbReference>
<evidence type="ECO:0000256" key="2">
    <source>
        <dbReference type="ARBA" id="ARBA00004184"/>
    </source>
</evidence>
<dbReference type="EMBL" id="GL349444">
    <property type="protein sequence ID" value="KNC46923.1"/>
    <property type="molecule type" value="Genomic_DNA"/>
</dbReference>
<dbReference type="PANTHER" id="PTHR47219:SF20">
    <property type="entry name" value="TBC1 DOMAIN FAMILY MEMBER 2B"/>
    <property type="match status" value="1"/>
</dbReference>
<dbReference type="SMART" id="SM00584">
    <property type="entry name" value="TLDc"/>
    <property type="match status" value="1"/>
</dbReference>
<evidence type="ECO:0000256" key="6">
    <source>
        <dbReference type="ARBA" id="ARBA00034103"/>
    </source>
</evidence>
<evidence type="ECO:0000256" key="5">
    <source>
        <dbReference type="ARBA" id="ARBA00023329"/>
    </source>
</evidence>
<dbReference type="Pfam" id="PF07534">
    <property type="entry name" value="TLD"/>
    <property type="match status" value="1"/>
</dbReference>
<keyword evidence="4" id="KW-0472">Membrane</keyword>
<dbReference type="AlphaFoldDB" id="A0A0L0D6J0"/>
<sequence length="639" mass="67287">MLSSLSSSSSSSSSPSSSSSSSSSSPFSASSSSYSAGPAPAYDAGVGSSIDWTATPIAAVPRLPGAEHIEARDPPLHLADSTPWAHEAEATLMVQYSKLPCSVLPYAHALGEDSPSTVSKAFKKRLRAGLPLWIRGHVWACITGGVDLLRRAPTLYAAAAVRAFGSGGAGDDDLLNIPSFSAVDLSTDACLGSGYRADAAPEALIGADAAREANTVLVVLATENPDLNYVPALPRLVRLLTLFLAPASNYAVATAMIEASRSRGWYFPLSRRALALFVETFVSLAKSKAKKATKALAKVGLSLADVATPWLSSLFLGFLPTYAVLAILDAYMYEGSKILYRVGLSLLKAMTLELQGAASRVDAIAVICAKTWAIGSSAPAFAAMLKDGFGLHLQRKKFAKLASAHAAAGVDEDRFGKAVLYYRPNLSAASDLLSFEAMSLLWYWLPSRFRLHSGERIFSTATDGYLLRSLVSAAAETTRRERETVPILVLICPAAAPRTVVGLYLSRGFGSPEADPEATWLGNGESFVFCAHREPSGTPVLVHYAWDAGATSGRASFYRIDDGTLVVGHSSSGRALAVSDDFSSLLTGASATFASPPLFPGVDPGTVPDYATRTERGVEFSIGAASAVEAYALVFQPRS</sequence>
<reference evidence="9 10" key="1">
    <citation type="submission" date="2010-05" db="EMBL/GenBank/DDBJ databases">
        <title>The Genome Sequence of Thecamonas trahens ATCC 50062.</title>
        <authorList>
            <consortium name="The Broad Institute Genome Sequencing Platform"/>
            <person name="Russ C."/>
            <person name="Cuomo C."/>
            <person name="Shea T."/>
            <person name="Young S.K."/>
            <person name="Zeng Q."/>
            <person name="Koehrsen M."/>
            <person name="Haas B."/>
            <person name="Borodovsky M."/>
            <person name="Guigo R."/>
            <person name="Alvarado L."/>
            <person name="Berlin A."/>
            <person name="Bochicchio J."/>
            <person name="Borenstein D."/>
            <person name="Chapman S."/>
            <person name="Chen Z."/>
            <person name="Freedman E."/>
            <person name="Gellesch M."/>
            <person name="Goldberg J."/>
            <person name="Griggs A."/>
            <person name="Gujja S."/>
            <person name="Heilman E."/>
            <person name="Heiman D."/>
            <person name="Hepburn T."/>
            <person name="Howarth C."/>
            <person name="Jen D."/>
            <person name="Larson L."/>
            <person name="Mehta T."/>
            <person name="Park D."/>
            <person name="Pearson M."/>
            <person name="Roberts A."/>
            <person name="Saif S."/>
            <person name="Shenoy N."/>
            <person name="Sisk P."/>
            <person name="Stolte C."/>
            <person name="Sykes S."/>
            <person name="Thomson T."/>
            <person name="Walk T."/>
            <person name="White J."/>
            <person name="Yandava C."/>
            <person name="Burger G."/>
            <person name="Gray M.W."/>
            <person name="Holland P.W.H."/>
            <person name="King N."/>
            <person name="Lang F.B.F."/>
            <person name="Roger A.J."/>
            <person name="Ruiz-Trillo I."/>
            <person name="Lander E."/>
            <person name="Nusbaum C."/>
        </authorList>
    </citation>
    <scope>NUCLEOTIDE SEQUENCE [LARGE SCALE GENOMIC DNA]</scope>
    <source>
        <strain evidence="9 10">ATCC 50062</strain>
    </source>
</reference>
<feature type="domain" description="Rab-GAP TBC" evidence="8">
    <location>
        <begin position="129"/>
        <end position="335"/>
    </location>
</feature>
<dbReference type="OrthoDB" id="26679at2759"/>
<dbReference type="InterPro" id="IPR035969">
    <property type="entry name" value="Rab-GAP_TBC_sf"/>
</dbReference>
<name>A0A0L0D6J0_THETB</name>
<gene>
    <name evidence="9" type="ORF">AMSG_03354</name>
</gene>
<dbReference type="GeneID" id="25562966"/>
<keyword evidence="10" id="KW-1185">Reference proteome</keyword>
<dbReference type="GO" id="GO:0031267">
    <property type="term" value="F:small GTPase binding"/>
    <property type="evidence" value="ECO:0007669"/>
    <property type="project" value="TreeGrafter"/>
</dbReference>
<dbReference type="RefSeq" id="XP_013760196.1">
    <property type="nucleotide sequence ID" value="XM_013904742.1"/>
</dbReference>